<feature type="domain" description="Orotidine 5'-phosphate decarboxylase" evidence="10">
    <location>
        <begin position="17"/>
        <end position="224"/>
    </location>
</feature>
<dbReference type="NCBIfam" id="NF004034">
    <property type="entry name" value="PRK05500.1"/>
    <property type="match status" value="1"/>
</dbReference>
<comment type="pathway">
    <text evidence="1">Pyrimidine metabolism; UMP biosynthesis via de novo pathway; UMP from orotate: step 2/2.</text>
</comment>
<comment type="pathway">
    <text evidence="2 9">Pyrimidine metabolism; UMP biosynthesis via de novo pathway; UMP from orotate: step 1/2.</text>
</comment>
<dbReference type="Proteomes" id="UP000599391">
    <property type="component" value="Unassembled WGS sequence"/>
</dbReference>
<comment type="function">
    <text evidence="9">Catalyzes the transfer of a ribosyl phosphate group from 5-phosphoribose 1-diphosphate to orotate, leading to the formation of orotidine monophosphate (OMP).</text>
</comment>
<feature type="binding site" description="in other chain" evidence="9">
    <location>
        <position position="375"/>
    </location>
    <ligand>
        <name>5-phospho-alpha-D-ribose 1-diphosphate</name>
        <dbReference type="ChEBI" id="CHEBI:58017"/>
        <note>ligand shared between dimeric partners</note>
    </ligand>
</feature>
<reference evidence="11 12" key="1">
    <citation type="journal article" date="2021" name="Int. J. Syst. Evol. Microbiol.">
        <title>Amazonocrinis nigriterrae gen. nov., sp. nov., Atlanticothrix silvestris gen. nov., sp. nov. and Dendronalium phyllosphericum gen. nov., sp. nov., nostocacean cyanobacteria from Brazilian environments.</title>
        <authorList>
            <person name="Alvarenga D.O."/>
            <person name="Andreote A.P.D."/>
            <person name="Branco L.H.Z."/>
            <person name="Delbaje E."/>
            <person name="Cruz R.B."/>
            <person name="Varani A.M."/>
            <person name="Fiore M.F."/>
        </authorList>
    </citation>
    <scope>NUCLEOTIDE SEQUENCE [LARGE SCALE GENOMIC DNA]</scope>
    <source>
        <strain evidence="11 12">CENA357</strain>
    </source>
</reference>
<dbReference type="GO" id="GO:0004590">
    <property type="term" value="F:orotidine-5'-phosphate decarboxylase activity"/>
    <property type="evidence" value="ECO:0007669"/>
    <property type="project" value="UniProtKB-UniRule"/>
</dbReference>
<protein>
    <recommendedName>
        <fullName evidence="9">Orotate phosphoribosyltransferase</fullName>
        <shortName evidence="9">OPRT</shortName>
        <shortName evidence="9">OPRTase</shortName>
        <ecNumber evidence="9">2.4.2.10</ecNumber>
    </recommendedName>
</protein>
<proteinExistence type="inferred from homology"/>
<evidence type="ECO:0000256" key="3">
    <source>
        <dbReference type="ARBA" id="ARBA00022676"/>
    </source>
</evidence>
<organism evidence="11 12">
    <name type="scientific">Atlanticothrix silvestris CENA357</name>
    <dbReference type="NCBI Taxonomy" id="1725252"/>
    <lineage>
        <taxon>Bacteria</taxon>
        <taxon>Bacillati</taxon>
        <taxon>Cyanobacteriota</taxon>
        <taxon>Cyanophyceae</taxon>
        <taxon>Nostocales</taxon>
        <taxon>Nodulariaceae</taxon>
        <taxon>Atlanticothrix</taxon>
        <taxon>Atlanticothrix silvestris</taxon>
    </lineage>
</organism>
<keyword evidence="4 9" id="KW-0808">Transferase</keyword>
<comment type="similarity">
    <text evidence="9">Belongs to the purine/pyrimidine phosphoribosyltransferase family. PyrE subfamily.</text>
</comment>
<dbReference type="InterPro" id="IPR000836">
    <property type="entry name" value="PRTase_dom"/>
</dbReference>
<dbReference type="SUPFAM" id="SSF51366">
    <property type="entry name" value="Ribulose-phoshate binding barrel"/>
    <property type="match status" value="1"/>
</dbReference>
<evidence type="ECO:0000259" key="10">
    <source>
        <dbReference type="SMART" id="SM00934"/>
    </source>
</evidence>
<dbReference type="InterPro" id="IPR001754">
    <property type="entry name" value="OMPdeCOase_dom"/>
</dbReference>
<keyword evidence="3 9" id="KW-0328">Glycosyltransferase</keyword>
<evidence type="ECO:0000256" key="4">
    <source>
        <dbReference type="ARBA" id="ARBA00022679"/>
    </source>
</evidence>
<dbReference type="EC" id="2.4.2.10" evidence="9"/>
<dbReference type="NCBIfam" id="TIGR00336">
    <property type="entry name" value="pyrE"/>
    <property type="match status" value="1"/>
</dbReference>
<dbReference type="InterPro" id="IPR013785">
    <property type="entry name" value="Aldolase_TIM"/>
</dbReference>
<dbReference type="SUPFAM" id="SSF53271">
    <property type="entry name" value="PRTase-like"/>
    <property type="match status" value="1"/>
</dbReference>
<dbReference type="GO" id="GO:0044205">
    <property type="term" value="P:'de novo' UMP biosynthetic process"/>
    <property type="evidence" value="ECO:0007669"/>
    <property type="project" value="UniProtKB-UniRule"/>
</dbReference>
<comment type="catalytic activity">
    <reaction evidence="8">
        <text>orotidine 5'-phosphate + H(+) = UMP + CO2</text>
        <dbReference type="Rhea" id="RHEA:11596"/>
        <dbReference type="ChEBI" id="CHEBI:15378"/>
        <dbReference type="ChEBI" id="CHEBI:16526"/>
        <dbReference type="ChEBI" id="CHEBI:57538"/>
        <dbReference type="ChEBI" id="CHEBI:57865"/>
        <dbReference type="EC" id="4.1.1.23"/>
    </reaction>
</comment>
<feature type="binding site" evidence="9">
    <location>
        <position position="374"/>
    </location>
    <ligand>
        <name>5-phospho-alpha-D-ribose 1-diphosphate</name>
        <dbReference type="ChEBI" id="CHEBI:58017"/>
        <note>ligand shared between dimeric partners</note>
    </ligand>
</feature>
<dbReference type="HAMAP" id="MF_01208">
    <property type="entry name" value="PyrE"/>
    <property type="match status" value="1"/>
</dbReference>
<dbReference type="SMART" id="SM00934">
    <property type="entry name" value="OMPdecase"/>
    <property type="match status" value="1"/>
</dbReference>
<feature type="binding site" description="in other chain" evidence="9">
    <location>
        <begin position="400"/>
        <end position="408"/>
    </location>
    <ligand>
        <name>5-phospho-alpha-D-ribose 1-diphosphate</name>
        <dbReference type="ChEBI" id="CHEBI:58017"/>
        <note>ligand shared between dimeric partners</note>
    </ligand>
</feature>
<gene>
    <name evidence="9" type="primary">pyrE</name>
    <name evidence="11" type="ORF">I8751_05590</name>
</gene>
<dbReference type="NCBIfam" id="TIGR02127">
    <property type="entry name" value="pyrF_sub2"/>
    <property type="match status" value="1"/>
</dbReference>
<dbReference type="EMBL" id="JAECZB010000007">
    <property type="protein sequence ID" value="MBH8551858.1"/>
    <property type="molecule type" value="Genomic_DNA"/>
</dbReference>
<dbReference type="RefSeq" id="WP_214438168.1">
    <property type="nucleotide sequence ID" value="NZ_JAECZB010000007.1"/>
</dbReference>
<dbReference type="InterPro" id="IPR004467">
    <property type="entry name" value="Or_phspho_trans_dom"/>
</dbReference>
<dbReference type="Pfam" id="PF00215">
    <property type="entry name" value="OMPdecase"/>
    <property type="match status" value="1"/>
</dbReference>
<accession>A0A8J7H6N2</accession>
<evidence type="ECO:0000256" key="6">
    <source>
        <dbReference type="ARBA" id="ARBA00022975"/>
    </source>
</evidence>
<keyword evidence="5" id="KW-0210">Decarboxylase</keyword>
<evidence type="ECO:0000256" key="5">
    <source>
        <dbReference type="ARBA" id="ARBA00022793"/>
    </source>
</evidence>
<evidence type="ECO:0000256" key="1">
    <source>
        <dbReference type="ARBA" id="ARBA00004861"/>
    </source>
</evidence>
<evidence type="ECO:0000256" key="7">
    <source>
        <dbReference type="ARBA" id="ARBA00023239"/>
    </source>
</evidence>
<dbReference type="PANTHER" id="PTHR19278:SF9">
    <property type="entry name" value="URIDINE 5'-MONOPHOSPHATE SYNTHASE"/>
    <property type="match status" value="1"/>
</dbReference>
<dbReference type="GO" id="GO:0006207">
    <property type="term" value="P:'de novo' pyrimidine nucleobase biosynthetic process"/>
    <property type="evidence" value="ECO:0007669"/>
    <property type="project" value="InterPro"/>
</dbReference>
<dbReference type="InterPro" id="IPR023031">
    <property type="entry name" value="OPRT"/>
</dbReference>
<keyword evidence="7 11" id="KW-0456">Lyase</keyword>
<dbReference type="CDD" id="cd06223">
    <property type="entry name" value="PRTases_typeI"/>
    <property type="match status" value="1"/>
</dbReference>
<feature type="binding site" evidence="9">
    <location>
        <position position="378"/>
    </location>
    <ligand>
        <name>5-phospho-alpha-D-ribose 1-diphosphate</name>
        <dbReference type="ChEBI" id="CHEBI:58017"/>
        <note>ligand shared between dimeric partners</note>
    </ligand>
</feature>
<dbReference type="Pfam" id="PF00156">
    <property type="entry name" value="Pribosyltran"/>
    <property type="match status" value="1"/>
</dbReference>
<dbReference type="InterPro" id="IPR011060">
    <property type="entry name" value="RibuloseP-bd_barrel"/>
</dbReference>
<evidence type="ECO:0000256" key="8">
    <source>
        <dbReference type="ARBA" id="ARBA00049157"/>
    </source>
</evidence>
<evidence type="ECO:0000313" key="11">
    <source>
        <dbReference type="EMBL" id="MBH8551858.1"/>
    </source>
</evidence>
<dbReference type="PANTHER" id="PTHR19278">
    <property type="entry name" value="OROTATE PHOSPHORIBOSYLTRANSFERASE"/>
    <property type="match status" value="1"/>
</dbReference>
<keyword evidence="9" id="KW-0460">Magnesium</keyword>
<comment type="subunit">
    <text evidence="9">Homodimer.</text>
</comment>
<sequence>MSFFDKLYDNILQNQSLLFVGLDPNPEMMSTDYESPDVISSLENWLQFIITETADFVCAYKPTLGFYEALGIPGLELLQKTLAAVPSHIPVILDAKHSDLNTSTIFARTIFTEWQVDAITLSPYTGQDHVAPFLVYPDKAVFILCCTSNPGAEALQQCPTNESPLYLQVVKESKNWGTPEQVGLEVGTTNPDILALIRAVAPERMILARSIWAEGGNLNQILEAGLNNNGDGLLIPVPQDMLANPQLSKEIQSLRAEINQVRNKIIHDASTCSVWLPDVCLLNQHPQHDLILQLYDLGCIMFGEFVQASGAIFPYYIDLRKIISNPQIFNQVLSAYEKILQNLNFDRLAGIPYGSLPTATGLALRLHCPMIFPRKEVKAHGTRRVIEGDFHPGETVVVVDDILISGKSVIEGAEKLQSAGLNIRDIVVFIDHEQGVNNKLLEKGYHGHAVLTISEIMNTLYEAGRINEEQFSVFAEV</sequence>
<dbReference type="CDD" id="cd04725">
    <property type="entry name" value="OMP_decarboxylase_like"/>
    <property type="match status" value="1"/>
</dbReference>
<keyword evidence="12" id="KW-1185">Reference proteome</keyword>
<dbReference type="AlphaFoldDB" id="A0A8J7H6N2"/>
<feature type="binding site" evidence="9">
    <location>
        <position position="380"/>
    </location>
    <ligand>
        <name>5-phospho-alpha-D-ribose 1-diphosphate</name>
        <dbReference type="ChEBI" id="CHEBI:58017"/>
        <note>ligand shared between dimeric partners</note>
    </ligand>
</feature>
<dbReference type="InterPro" id="IPR029057">
    <property type="entry name" value="PRTase-like"/>
</dbReference>
<keyword evidence="6 9" id="KW-0665">Pyrimidine biosynthesis</keyword>
<dbReference type="InterPro" id="IPR011995">
    <property type="entry name" value="OMPdecase_type-2"/>
</dbReference>
<comment type="catalytic activity">
    <reaction evidence="9">
        <text>orotidine 5'-phosphate + diphosphate = orotate + 5-phospho-alpha-D-ribose 1-diphosphate</text>
        <dbReference type="Rhea" id="RHEA:10380"/>
        <dbReference type="ChEBI" id="CHEBI:30839"/>
        <dbReference type="ChEBI" id="CHEBI:33019"/>
        <dbReference type="ChEBI" id="CHEBI:57538"/>
        <dbReference type="ChEBI" id="CHEBI:58017"/>
        <dbReference type="EC" id="2.4.2.10"/>
    </reaction>
</comment>
<comment type="cofactor">
    <cofactor evidence="9">
        <name>Mg(2+)</name>
        <dbReference type="ChEBI" id="CHEBI:18420"/>
    </cofactor>
</comment>
<comment type="caution">
    <text evidence="11">The sequence shown here is derived from an EMBL/GenBank/DDBJ whole genome shotgun (WGS) entry which is preliminary data.</text>
</comment>
<name>A0A8J7H6N2_9CYAN</name>
<dbReference type="UniPathway" id="UPA00070">
    <property type="reaction ID" value="UER00119"/>
</dbReference>
<dbReference type="Gene3D" id="3.40.50.2020">
    <property type="match status" value="1"/>
</dbReference>
<comment type="caution">
    <text evidence="9">Lacks conserved residue(s) required for the propagation of feature annotation.</text>
</comment>
<dbReference type="GO" id="GO:0000287">
    <property type="term" value="F:magnesium ion binding"/>
    <property type="evidence" value="ECO:0007669"/>
    <property type="project" value="UniProtKB-UniRule"/>
</dbReference>
<evidence type="ECO:0000256" key="2">
    <source>
        <dbReference type="ARBA" id="ARBA00004889"/>
    </source>
</evidence>
<dbReference type="Gene3D" id="3.20.20.70">
    <property type="entry name" value="Aldolase class I"/>
    <property type="match status" value="1"/>
</dbReference>
<evidence type="ECO:0000313" key="12">
    <source>
        <dbReference type="Proteomes" id="UP000599391"/>
    </source>
</evidence>
<evidence type="ECO:0000256" key="9">
    <source>
        <dbReference type="HAMAP-Rule" id="MF_01208"/>
    </source>
</evidence>
<dbReference type="GO" id="GO:0004588">
    <property type="term" value="F:orotate phosphoribosyltransferase activity"/>
    <property type="evidence" value="ECO:0007669"/>
    <property type="project" value="UniProtKB-UniRule"/>
</dbReference>